<feature type="binding site" evidence="9 12">
    <location>
        <position position="154"/>
    </location>
    <ligand>
        <name>FMN</name>
        <dbReference type="ChEBI" id="CHEBI:58210"/>
    </ligand>
</feature>
<comment type="function">
    <text evidence="9">Catalyzes the synthesis of 5,6-dihydrouridine (D), a modified base found in the D-loop of most tRNAs, via the reduction of the C5-C6 double bond in target uridines. Specifically modifies U20 and U20a in tRNAs.</text>
</comment>
<evidence type="ECO:0000256" key="12">
    <source>
        <dbReference type="PIRSR" id="PIRSR006621-2"/>
    </source>
</evidence>
<evidence type="ECO:0000256" key="4">
    <source>
        <dbReference type="ARBA" id="ARBA00022643"/>
    </source>
</evidence>
<comment type="similarity">
    <text evidence="10">Belongs to the dus family.</text>
</comment>
<dbReference type="GO" id="GO:0050660">
    <property type="term" value="F:flavin adenine dinucleotide binding"/>
    <property type="evidence" value="ECO:0007669"/>
    <property type="project" value="InterPro"/>
</dbReference>
<dbReference type="Gene3D" id="3.20.20.70">
    <property type="entry name" value="Aldolase class I"/>
    <property type="match status" value="1"/>
</dbReference>
<evidence type="ECO:0000256" key="10">
    <source>
        <dbReference type="PIRNR" id="PIRNR006621"/>
    </source>
</evidence>
<comment type="catalytic activity">
    <reaction evidence="9">
        <text>5,6-dihydrouridine(20) in tRNA + NAD(+) = uridine(20) in tRNA + NADH + H(+)</text>
        <dbReference type="Rhea" id="RHEA:53340"/>
        <dbReference type="Rhea" id="RHEA-COMP:13533"/>
        <dbReference type="Rhea" id="RHEA-COMP:13534"/>
        <dbReference type="ChEBI" id="CHEBI:15378"/>
        <dbReference type="ChEBI" id="CHEBI:57540"/>
        <dbReference type="ChEBI" id="CHEBI:57945"/>
        <dbReference type="ChEBI" id="CHEBI:65315"/>
        <dbReference type="ChEBI" id="CHEBI:74443"/>
        <dbReference type="EC" id="1.3.1.91"/>
    </reaction>
</comment>
<dbReference type="CDD" id="cd02801">
    <property type="entry name" value="DUS_like_FMN"/>
    <property type="match status" value="1"/>
</dbReference>
<dbReference type="PROSITE" id="PS01136">
    <property type="entry name" value="UPF0034"/>
    <property type="match status" value="1"/>
</dbReference>
<comment type="similarity">
    <text evidence="9">Belongs to the Dus family. DusA subfamily.</text>
</comment>
<keyword evidence="7 9" id="KW-0694">RNA-binding</keyword>
<feature type="binding site" evidence="9 12">
    <location>
        <position position="122"/>
    </location>
    <ligand>
        <name>FMN</name>
        <dbReference type="ChEBI" id="CHEBI:58210"/>
    </ligand>
</feature>
<keyword evidence="3 9" id="KW-0285">Flavoprotein</keyword>
<keyword evidence="6 9" id="KW-0521">NADP</keyword>
<organism evidence="14 15">
    <name type="scientific">Thalassovita litoralis</name>
    <dbReference type="NCBI Taxonomy" id="1010611"/>
    <lineage>
        <taxon>Bacteria</taxon>
        <taxon>Pseudomonadati</taxon>
        <taxon>Pseudomonadota</taxon>
        <taxon>Alphaproteobacteria</taxon>
        <taxon>Rhodobacterales</taxon>
        <taxon>Roseobacteraceae</taxon>
        <taxon>Thalassovita</taxon>
    </lineage>
</organism>
<feature type="site" description="Interacts with tRNA" evidence="9">
    <location>
        <position position="80"/>
    </location>
</feature>
<feature type="site" description="Interacts with tRNA; defines subfamily-specific binding signature" evidence="9">
    <location>
        <position position="283"/>
    </location>
</feature>
<comment type="catalytic activity">
    <reaction evidence="9">
        <text>5,6-dihydrouridine(20a) in tRNA + NADP(+) = uridine(20a) in tRNA + NADPH + H(+)</text>
        <dbReference type="Rhea" id="RHEA:53344"/>
        <dbReference type="Rhea" id="RHEA-COMP:13535"/>
        <dbReference type="Rhea" id="RHEA-COMP:13536"/>
        <dbReference type="ChEBI" id="CHEBI:15378"/>
        <dbReference type="ChEBI" id="CHEBI:57783"/>
        <dbReference type="ChEBI" id="CHEBI:58349"/>
        <dbReference type="ChEBI" id="CHEBI:65315"/>
        <dbReference type="ChEBI" id="CHEBI:74443"/>
    </reaction>
</comment>
<evidence type="ECO:0000256" key="1">
    <source>
        <dbReference type="ARBA" id="ARBA00001917"/>
    </source>
</evidence>
<dbReference type="PANTHER" id="PTHR42907:SF1">
    <property type="entry name" value="FMN-LINKED OXIDOREDUCTASES SUPERFAMILY PROTEIN"/>
    <property type="match status" value="1"/>
</dbReference>
<dbReference type="GO" id="GO:0010181">
    <property type="term" value="F:FMN binding"/>
    <property type="evidence" value="ECO:0007669"/>
    <property type="project" value="UniProtKB-UniRule"/>
</dbReference>
<dbReference type="EMBL" id="FXTO01000013">
    <property type="protein sequence ID" value="SMO77096.1"/>
    <property type="molecule type" value="Genomic_DNA"/>
</dbReference>
<feature type="site" description="Interacts with tRNA; defines subfamily-specific binding signature" evidence="9">
    <location>
        <position position="166"/>
    </location>
</feature>
<evidence type="ECO:0000256" key="9">
    <source>
        <dbReference type="HAMAP-Rule" id="MF_02041"/>
    </source>
</evidence>
<dbReference type="SUPFAM" id="SSF51395">
    <property type="entry name" value="FMN-linked oxidoreductases"/>
    <property type="match status" value="1"/>
</dbReference>
<keyword evidence="5 9" id="KW-0819">tRNA processing</keyword>
<dbReference type="AlphaFoldDB" id="A0A521DZG8"/>
<keyword evidence="8 9" id="KW-0560">Oxidoreductase</keyword>
<dbReference type="GO" id="GO:0000049">
    <property type="term" value="F:tRNA binding"/>
    <property type="evidence" value="ECO:0007669"/>
    <property type="project" value="UniProtKB-UniRule"/>
</dbReference>
<feature type="domain" description="DUS-like FMN-binding" evidence="13">
    <location>
        <begin position="1"/>
        <end position="305"/>
    </location>
</feature>
<evidence type="ECO:0000256" key="6">
    <source>
        <dbReference type="ARBA" id="ARBA00022857"/>
    </source>
</evidence>
<gene>
    <name evidence="9" type="primary">dusA</name>
    <name evidence="14" type="ORF">SAMN06265173_11366</name>
</gene>
<evidence type="ECO:0000256" key="5">
    <source>
        <dbReference type="ARBA" id="ARBA00022694"/>
    </source>
</evidence>
<proteinExistence type="inferred from homology"/>
<name>A0A521DZG8_9RHOB</name>
<dbReference type="InterPro" id="IPR001269">
    <property type="entry name" value="DUS_fam"/>
</dbReference>
<evidence type="ECO:0000256" key="3">
    <source>
        <dbReference type="ARBA" id="ARBA00022630"/>
    </source>
</evidence>
<evidence type="ECO:0000256" key="8">
    <source>
        <dbReference type="ARBA" id="ARBA00023002"/>
    </source>
</evidence>
<dbReference type="NCBIfam" id="TIGR00742">
    <property type="entry name" value="yjbN"/>
    <property type="match status" value="1"/>
</dbReference>
<evidence type="ECO:0000256" key="11">
    <source>
        <dbReference type="PIRSR" id="PIRSR006621-1"/>
    </source>
</evidence>
<comment type="caution">
    <text evidence="9">Lacks conserved residue(s) required for the propagation of feature annotation.</text>
</comment>
<dbReference type="Pfam" id="PF01207">
    <property type="entry name" value="Dus"/>
    <property type="match status" value="1"/>
</dbReference>
<evidence type="ECO:0000259" key="13">
    <source>
        <dbReference type="Pfam" id="PF01207"/>
    </source>
</evidence>
<accession>A0A521DZG8</accession>
<feature type="binding site" evidence="9 12">
    <location>
        <begin position="217"/>
        <end position="218"/>
    </location>
    <ligand>
        <name>FMN</name>
        <dbReference type="ChEBI" id="CHEBI:58210"/>
    </ligand>
</feature>
<dbReference type="GO" id="GO:0102264">
    <property type="term" value="F:tRNA-dihydrouridine20 synthase activity"/>
    <property type="evidence" value="ECO:0007669"/>
    <property type="project" value="UniProtKB-EC"/>
</dbReference>
<keyword evidence="15" id="KW-1185">Reference proteome</keyword>
<sequence>MMDWTDRHCRYFHRLLSRETLLYTEMVTSPALVRGGALHLLDYSPQEHPVALQLGGSDPAELAQAAKLGREAGYDEINLNVGCPSDRVQSGTFGAVLMKQPDLVAECIKAMQDAIGDEVTVKCRIGVDDQDPELILPAFLETVSGTGCGRFTIHARKAWLQGLSPKENRDIPPLDYDLVRRMKQRFPHLHLSINGGVTSLAQAQALLSDGLDGVMIGRAAYHQPADILCQADPLIYGTGSGSDPVAVVRQMLPYIETHLSHGGKLAQVTKHMLGLFAGRPGARLWRRCLSEGAHKPGAGPALVEQALLHILQAV</sequence>
<keyword evidence="12" id="KW-0547">Nucleotide-binding</keyword>
<keyword evidence="4 9" id="KW-0288">FMN</keyword>
<feature type="active site" description="Proton donor" evidence="9 11">
    <location>
        <position position="83"/>
    </location>
</feature>
<dbReference type="PANTHER" id="PTHR42907">
    <property type="entry name" value="FMN-LINKED OXIDOREDUCTASES SUPERFAMILY PROTEIN"/>
    <property type="match status" value="1"/>
</dbReference>
<feature type="site" description="Interacts with tRNA; defines subfamily-specific binding signature" evidence="9">
    <location>
        <position position="286"/>
    </location>
</feature>
<feature type="binding site" evidence="9 12">
    <location>
        <begin position="194"/>
        <end position="196"/>
    </location>
    <ligand>
        <name>FMN</name>
        <dbReference type="ChEBI" id="CHEBI:58210"/>
    </ligand>
</feature>
<evidence type="ECO:0000313" key="15">
    <source>
        <dbReference type="Proteomes" id="UP000316030"/>
    </source>
</evidence>
<comment type="catalytic activity">
    <reaction evidence="9">
        <text>5,6-dihydrouridine(20) in tRNA + NADP(+) = uridine(20) in tRNA + NADPH + H(+)</text>
        <dbReference type="Rhea" id="RHEA:53336"/>
        <dbReference type="Rhea" id="RHEA-COMP:13533"/>
        <dbReference type="Rhea" id="RHEA-COMP:13534"/>
        <dbReference type="ChEBI" id="CHEBI:15378"/>
        <dbReference type="ChEBI" id="CHEBI:57783"/>
        <dbReference type="ChEBI" id="CHEBI:58349"/>
        <dbReference type="ChEBI" id="CHEBI:65315"/>
        <dbReference type="ChEBI" id="CHEBI:74443"/>
        <dbReference type="EC" id="1.3.1.91"/>
    </reaction>
</comment>
<dbReference type="InterPro" id="IPR018517">
    <property type="entry name" value="tRNA_hU_synthase_CS"/>
</dbReference>
<keyword evidence="2 9" id="KW-0820">tRNA-binding</keyword>
<dbReference type="InterPro" id="IPR013785">
    <property type="entry name" value="Aldolase_TIM"/>
</dbReference>
<comment type="cofactor">
    <cofactor evidence="1 9 10 12">
        <name>FMN</name>
        <dbReference type="ChEBI" id="CHEBI:58210"/>
    </cofactor>
</comment>
<evidence type="ECO:0000313" key="14">
    <source>
        <dbReference type="EMBL" id="SMO77096.1"/>
    </source>
</evidence>
<protein>
    <recommendedName>
        <fullName evidence="9">tRNA-dihydrouridine(20/20a) synthase</fullName>
        <ecNumber evidence="9">1.3.1.91</ecNumber>
    </recommendedName>
    <alternativeName>
        <fullName evidence="9">U20-specific dihydrouridine synthase</fullName>
        <shortName evidence="9">U20-specific Dus</shortName>
    </alternativeName>
    <alternativeName>
        <fullName evidence="9">tRNA-dihydrouridine synthase A</fullName>
    </alternativeName>
</protein>
<dbReference type="GO" id="GO:0102266">
    <property type="term" value="F:tRNA-dihydrouridine20a synthase activity"/>
    <property type="evidence" value="ECO:0007669"/>
    <property type="project" value="RHEA"/>
</dbReference>
<feature type="binding site" evidence="9 12">
    <location>
        <position position="53"/>
    </location>
    <ligand>
        <name>FMN</name>
        <dbReference type="ChEBI" id="CHEBI:58210"/>
    </ligand>
</feature>
<dbReference type="PIRSF" id="PIRSF006621">
    <property type="entry name" value="Dus"/>
    <property type="match status" value="1"/>
</dbReference>
<comment type="catalytic activity">
    <reaction evidence="9">
        <text>5,6-dihydrouridine(20a) in tRNA + NAD(+) = uridine(20a) in tRNA + NADH + H(+)</text>
        <dbReference type="Rhea" id="RHEA:53348"/>
        <dbReference type="Rhea" id="RHEA-COMP:13535"/>
        <dbReference type="Rhea" id="RHEA-COMP:13536"/>
        <dbReference type="ChEBI" id="CHEBI:15378"/>
        <dbReference type="ChEBI" id="CHEBI:57540"/>
        <dbReference type="ChEBI" id="CHEBI:57945"/>
        <dbReference type="ChEBI" id="CHEBI:65315"/>
        <dbReference type="ChEBI" id="CHEBI:74443"/>
    </reaction>
</comment>
<dbReference type="InterPro" id="IPR035587">
    <property type="entry name" value="DUS-like_FMN-bd"/>
</dbReference>
<dbReference type="Gene3D" id="1.20.120.1460">
    <property type="match status" value="1"/>
</dbReference>
<dbReference type="Proteomes" id="UP000316030">
    <property type="component" value="Unassembled WGS sequence"/>
</dbReference>
<dbReference type="HAMAP" id="MF_02041">
    <property type="entry name" value="DusA_subfam"/>
    <property type="match status" value="1"/>
</dbReference>
<evidence type="ECO:0000256" key="2">
    <source>
        <dbReference type="ARBA" id="ARBA00022555"/>
    </source>
</evidence>
<dbReference type="NCBIfam" id="NF008774">
    <property type="entry name" value="PRK11815.1"/>
    <property type="match status" value="1"/>
</dbReference>
<feature type="site" description="Interacts with tRNA" evidence="9">
    <location>
        <position position="169"/>
    </location>
</feature>
<dbReference type="InterPro" id="IPR004653">
    <property type="entry name" value="DusA"/>
</dbReference>
<reference evidence="14 15" key="1">
    <citation type="submission" date="2017-05" db="EMBL/GenBank/DDBJ databases">
        <authorList>
            <person name="Varghese N."/>
            <person name="Submissions S."/>
        </authorList>
    </citation>
    <scope>NUCLEOTIDE SEQUENCE [LARGE SCALE GENOMIC DNA]</scope>
    <source>
        <strain evidence="14 15">DSM 29506</strain>
    </source>
</reference>
<evidence type="ECO:0000256" key="7">
    <source>
        <dbReference type="ARBA" id="ARBA00022884"/>
    </source>
</evidence>
<dbReference type="EC" id="1.3.1.91" evidence="9"/>